<dbReference type="Proteomes" id="UP000759131">
    <property type="component" value="Unassembled WGS sequence"/>
</dbReference>
<dbReference type="InterPro" id="IPR002999">
    <property type="entry name" value="Tudor"/>
</dbReference>
<evidence type="ECO:0000256" key="2">
    <source>
        <dbReference type="ARBA" id="ARBA00023242"/>
    </source>
</evidence>
<dbReference type="Gene3D" id="2.30.30.140">
    <property type="match status" value="1"/>
</dbReference>
<evidence type="ECO:0000313" key="5">
    <source>
        <dbReference type="EMBL" id="CAD7646276.1"/>
    </source>
</evidence>
<evidence type="ECO:0000256" key="1">
    <source>
        <dbReference type="ARBA" id="ARBA00004123"/>
    </source>
</evidence>
<dbReference type="PANTHER" id="PTHR46297">
    <property type="entry name" value="ZINC FINGER CCCH-TYPE WITH G PATCH DOMAIN-CONTAINING PROTEIN"/>
    <property type="match status" value="1"/>
</dbReference>
<keyword evidence="2" id="KW-0539">Nucleus</keyword>
<accession>A0A7R9LR13</accession>
<dbReference type="SMART" id="SM00333">
    <property type="entry name" value="TUDOR"/>
    <property type="match status" value="1"/>
</dbReference>
<feature type="region of interest" description="Disordered" evidence="3">
    <location>
        <begin position="50"/>
        <end position="76"/>
    </location>
</feature>
<dbReference type="OrthoDB" id="79171at2759"/>
<dbReference type="EMBL" id="CAJPIZ010036558">
    <property type="protein sequence ID" value="CAG2120986.1"/>
    <property type="molecule type" value="Genomic_DNA"/>
</dbReference>
<dbReference type="EMBL" id="CAJPIZ010036427">
    <property type="protein sequence ID" value="CAG2120958.1"/>
    <property type="molecule type" value="Genomic_DNA"/>
</dbReference>
<feature type="domain" description="Tudor" evidence="4">
    <location>
        <begin position="73"/>
        <end position="127"/>
    </location>
</feature>
<evidence type="ECO:0000313" key="7">
    <source>
        <dbReference type="Proteomes" id="UP000759131"/>
    </source>
</evidence>
<proteinExistence type="predicted"/>
<evidence type="ECO:0000259" key="4">
    <source>
        <dbReference type="PROSITE" id="PS50304"/>
    </source>
</evidence>
<protein>
    <recommendedName>
        <fullName evidence="4">Tudor domain-containing protein</fullName>
    </recommendedName>
</protein>
<comment type="subcellular location">
    <subcellularLocation>
        <location evidence="1">Nucleus</location>
    </subcellularLocation>
</comment>
<name>A0A7R9LR13_9ACAR</name>
<dbReference type="GO" id="GO:0005634">
    <property type="term" value="C:nucleus"/>
    <property type="evidence" value="ECO:0007669"/>
    <property type="project" value="UniProtKB-SubCell"/>
</dbReference>
<dbReference type="SUPFAM" id="SSF63748">
    <property type="entry name" value="Tudor/PWWP/MBT"/>
    <property type="match status" value="1"/>
</dbReference>
<organism evidence="5">
    <name type="scientific">Medioppia subpectinata</name>
    <dbReference type="NCBI Taxonomy" id="1979941"/>
    <lineage>
        <taxon>Eukaryota</taxon>
        <taxon>Metazoa</taxon>
        <taxon>Ecdysozoa</taxon>
        <taxon>Arthropoda</taxon>
        <taxon>Chelicerata</taxon>
        <taxon>Arachnida</taxon>
        <taxon>Acari</taxon>
        <taxon>Acariformes</taxon>
        <taxon>Sarcoptiformes</taxon>
        <taxon>Oribatida</taxon>
        <taxon>Brachypylina</taxon>
        <taxon>Oppioidea</taxon>
        <taxon>Oppiidae</taxon>
        <taxon>Medioppia</taxon>
    </lineage>
</organism>
<dbReference type="EMBL" id="OC891002">
    <property type="protein sequence ID" value="CAD7646276.1"/>
    <property type="molecule type" value="Genomic_DNA"/>
</dbReference>
<dbReference type="PROSITE" id="PS50304">
    <property type="entry name" value="TUDOR"/>
    <property type="match status" value="1"/>
</dbReference>
<evidence type="ECO:0000256" key="3">
    <source>
        <dbReference type="SAM" id="MobiDB-lite"/>
    </source>
</evidence>
<sequence>MSDSSANLRNYQIQLQQVQSALLTDPDNQELIKLNDDLLEVIALTKQLMASDGEAEPSGDTNSGADGGEDSHHFETGDLCFAPLSEDGQFYEARVDDITSDGQCTVVFKHRKVSEVCLVSLLKPIGR</sequence>
<dbReference type="EMBL" id="OC891133">
    <property type="protein sequence ID" value="CAD7646349.1"/>
    <property type="molecule type" value="Genomic_DNA"/>
</dbReference>
<dbReference type="AlphaFoldDB" id="A0A7R9LR13"/>
<reference evidence="5" key="1">
    <citation type="submission" date="2020-11" db="EMBL/GenBank/DDBJ databases">
        <authorList>
            <person name="Tran Van P."/>
        </authorList>
    </citation>
    <scope>NUCLEOTIDE SEQUENCE</scope>
</reference>
<keyword evidence="7" id="KW-1185">Reference proteome</keyword>
<evidence type="ECO:0000313" key="6">
    <source>
        <dbReference type="EMBL" id="CAD7646349.1"/>
    </source>
</evidence>
<feature type="non-terminal residue" evidence="5">
    <location>
        <position position="1"/>
    </location>
</feature>
<gene>
    <name evidence="5" type="ORF">OSB1V03_LOCUS20904</name>
    <name evidence="6" type="ORF">OSB1V03_LOCUS20932</name>
</gene>